<feature type="compositionally biased region" description="Basic and acidic residues" evidence="1">
    <location>
        <begin position="73"/>
        <end position="118"/>
    </location>
</feature>
<keyword evidence="3" id="KW-1185">Reference proteome</keyword>
<evidence type="ECO:0000313" key="3">
    <source>
        <dbReference type="Proteomes" id="UP000830434"/>
    </source>
</evidence>
<proteinExistence type="predicted"/>
<dbReference type="EMBL" id="CP096658">
    <property type="protein sequence ID" value="UPW01940.1"/>
    <property type="molecule type" value="Genomic_DNA"/>
</dbReference>
<organism evidence="2 3">
    <name type="scientific">Halorussus gelatinilyticus</name>
    <dbReference type="NCBI Taxonomy" id="2937524"/>
    <lineage>
        <taxon>Archaea</taxon>
        <taxon>Methanobacteriati</taxon>
        <taxon>Methanobacteriota</taxon>
        <taxon>Stenosarchaea group</taxon>
        <taxon>Halobacteria</taxon>
        <taxon>Halobacteriales</taxon>
        <taxon>Haladaptataceae</taxon>
        <taxon>Halorussus</taxon>
    </lineage>
</organism>
<dbReference type="RefSeq" id="WP_248656327.1">
    <property type="nucleotide sequence ID" value="NZ_CP096658.1"/>
</dbReference>
<evidence type="ECO:0000313" key="2">
    <source>
        <dbReference type="EMBL" id="UPW01940.1"/>
    </source>
</evidence>
<protein>
    <submittedName>
        <fullName evidence="2">Uncharacterized protein</fullName>
    </submittedName>
</protein>
<accession>A0A8U0ILD7</accession>
<dbReference type="AlphaFoldDB" id="A0A8U0ILD7"/>
<evidence type="ECO:0000256" key="1">
    <source>
        <dbReference type="SAM" id="MobiDB-lite"/>
    </source>
</evidence>
<dbReference type="Proteomes" id="UP000830434">
    <property type="component" value="Chromosome"/>
</dbReference>
<dbReference type="KEGG" id="haxz:M0R88_07540"/>
<sequence length="126" mass="13850">MVDERASPSAGWREVYHEMDADPNVEAATRSCPDCGQTCENVLREVYECEEHGVFRASADGSESADAESDGSSDAREDADREGRRRADGPERRHADRDGSEASRRARDDSPDAKETYRARGPVGSD</sequence>
<reference evidence="2" key="1">
    <citation type="submission" date="2022-04" db="EMBL/GenBank/DDBJ databases">
        <title>Diverse halophilic archaea isolated from saline environments.</title>
        <authorList>
            <person name="Cui H.-L."/>
        </authorList>
    </citation>
    <scope>NUCLEOTIDE SEQUENCE</scope>
    <source>
        <strain evidence="2">XZYJT40</strain>
    </source>
</reference>
<feature type="region of interest" description="Disordered" evidence="1">
    <location>
        <begin position="55"/>
        <end position="126"/>
    </location>
</feature>
<name>A0A8U0ILD7_9EURY</name>
<gene>
    <name evidence="2" type="ORF">M0R88_07540</name>
</gene>
<dbReference type="GeneID" id="72189697"/>